<proteinExistence type="predicted"/>
<sequence length="44" mass="4977">MMNSIAVRGRLGKNSIGNKPVWRSNQPTITKGIVGRLKRRILCR</sequence>
<dbReference type="AlphaFoldDB" id="A0A0A9H5J8"/>
<organism evidence="2">
    <name type="scientific">Arundo donax</name>
    <name type="common">Giant reed</name>
    <name type="synonym">Donax arundinaceus</name>
    <dbReference type="NCBI Taxonomy" id="35708"/>
    <lineage>
        <taxon>Eukaryota</taxon>
        <taxon>Viridiplantae</taxon>
        <taxon>Streptophyta</taxon>
        <taxon>Embryophyta</taxon>
        <taxon>Tracheophyta</taxon>
        <taxon>Spermatophyta</taxon>
        <taxon>Magnoliopsida</taxon>
        <taxon>Liliopsida</taxon>
        <taxon>Poales</taxon>
        <taxon>Poaceae</taxon>
        <taxon>PACMAD clade</taxon>
        <taxon>Arundinoideae</taxon>
        <taxon>Arundineae</taxon>
        <taxon>Arundo</taxon>
    </lineage>
</organism>
<reference evidence="2" key="2">
    <citation type="journal article" date="2015" name="Data Brief">
        <title>Shoot transcriptome of the giant reed, Arundo donax.</title>
        <authorList>
            <person name="Barrero R.A."/>
            <person name="Guerrero F.D."/>
            <person name="Moolhuijzen P."/>
            <person name="Goolsby J.A."/>
            <person name="Tidwell J."/>
            <person name="Bellgard S.E."/>
            <person name="Bellgard M.I."/>
        </authorList>
    </citation>
    <scope>NUCLEOTIDE SEQUENCE</scope>
    <source>
        <tissue evidence="2">Shoot tissue taken approximately 20 cm above the soil surface</tissue>
    </source>
</reference>
<evidence type="ECO:0000313" key="2">
    <source>
        <dbReference type="EMBL" id="JAE30096.1"/>
    </source>
</evidence>
<dbReference type="EMBL" id="GBRH01167800">
    <property type="protein sequence ID" value="JAE30096.1"/>
    <property type="molecule type" value="Transcribed_RNA"/>
</dbReference>
<accession>A0A0A9H5J8</accession>
<feature type="region of interest" description="Disordered" evidence="1">
    <location>
        <begin position="1"/>
        <end position="25"/>
    </location>
</feature>
<reference evidence="2" key="1">
    <citation type="submission" date="2014-09" db="EMBL/GenBank/DDBJ databases">
        <authorList>
            <person name="Magalhaes I.L.F."/>
            <person name="Oliveira U."/>
            <person name="Santos F.R."/>
            <person name="Vidigal T.H.D.A."/>
            <person name="Brescovit A.D."/>
            <person name="Santos A.J."/>
        </authorList>
    </citation>
    <scope>NUCLEOTIDE SEQUENCE</scope>
    <source>
        <tissue evidence="2">Shoot tissue taken approximately 20 cm above the soil surface</tissue>
    </source>
</reference>
<evidence type="ECO:0000256" key="1">
    <source>
        <dbReference type="SAM" id="MobiDB-lite"/>
    </source>
</evidence>
<protein>
    <submittedName>
        <fullName evidence="2">Uncharacterized protein</fullName>
    </submittedName>
</protein>
<name>A0A0A9H5J8_ARUDO</name>